<comment type="caution">
    <text evidence="1">The sequence shown here is derived from an EMBL/GenBank/DDBJ whole genome shotgun (WGS) entry which is preliminary data.</text>
</comment>
<evidence type="ECO:0000313" key="1">
    <source>
        <dbReference type="EMBL" id="MCT4795583.1"/>
    </source>
</evidence>
<dbReference type="EMBL" id="JANIEK010000029">
    <property type="protein sequence ID" value="MCT4795583.1"/>
    <property type="molecule type" value="Genomic_DNA"/>
</dbReference>
<keyword evidence="2" id="KW-1185">Reference proteome</keyword>
<proteinExistence type="predicted"/>
<evidence type="ECO:0000313" key="2">
    <source>
        <dbReference type="Proteomes" id="UP001206821"/>
    </source>
</evidence>
<dbReference type="RefSeq" id="WP_156028829.1">
    <property type="nucleotide sequence ID" value="NZ_JANIEK010000029.1"/>
</dbReference>
<protein>
    <submittedName>
        <fullName evidence="1">Uncharacterized protein</fullName>
    </submittedName>
</protein>
<dbReference type="Proteomes" id="UP001206821">
    <property type="component" value="Unassembled WGS sequence"/>
</dbReference>
<name>A0ABT2KYT8_9BACL</name>
<reference evidence="1 2" key="1">
    <citation type="submission" date="2022-07" db="EMBL/GenBank/DDBJ databases">
        <title>Genomic and pangenome structural analysis of the polyextremophile Exiguobacterium.</title>
        <authorList>
            <person name="Shen L."/>
        </authorList>
    </citation>
    <scope>NUCLEOTIDE SEQUENCE [LARGE SCALE GENOMIC DNA]</scope>
    <source>
        <strain evidence="1 2">12_1</strain>
    </source>
</reference>
<gene>
    <name evidence="1" type="ORF">NQG31_08495</name>
</gene>
<sequence length="86" mass="9682">MTWILGASLFWYTDIERSTERLSRDILAIRFEAHLLVAKANCKAKAAAITRPTGTVSCRPLGSGTTEVEIRLVTGERHKEVIYFDE</sequence>
<organism evidence="1 2">
    <name type="scientific">Exiguobacterium alkaliphilum</name>
    <dbReference type="NCBI Taxonomy" id="1428684"/>
    <lineage>
        <taxon>Bacteria</taxon>
        <taxon>Bacillati</taxon>
        <taxon>Bacillota</taxon>
        <taxon>Bacilli</taxon>
        <taxon>Bacillales</taxon>
        <taxon>Bacillales Family XII. Incertae Sedis</taxon>
        <taxon>Exiguobacterium</taxon>
    </lineage>
</organism>
<accession>A0ABT2KYT8</accession>